<dbReference type="Pfam" id="PF07557">
    <property type="entry name" value="Shugoshin_C"/>
    <property type="match status" value="1"/>
</dbReference>
<evidence type="ECO:0000256" key="6">
    <source>
        <dbReference type="ARBA" id="ARBA00023054"/>
    </source>
</evidence>
<dbReference type="GO" id="GO:0045132">
    <property type="term" value="P:meiotic chromosome segregation"/>
    <property type="evidence" value="ECO:0007669"/>
    <property type="project" value="InterPro"/>
</dbReference>
<keyword evidence="7" id="KW-0131">Cell cycle</keyword>
<evidence type="ECO:0000256" key="4">
    <source>
        <dbReference type="ARBA" id="ARBA00022618"/>
    </source>
</evidence>
<dbReference type="InterPro" id="IPR038889">
    <property type="entry name" value="Shugoshin1/2"/>
</dbReference>
<feature type="compositionally biased region" description="Polar residues" evidence="9">
    <location>
        <begin position="557"/>
        <end position="571"/>
    </location>
</feature>
<feature type="region of interest" description="Disordered" evidence="9">
    <location>
        <begin position="914"/>
        <end position="954"/>
    </location>
</feature>
<comment type="caution">
    <text evidence="11">The sequence shown here is derived from an EMBL/GenBank/DDBJ whole genome shotgun (WGS) entry which is preliminary data.</text>
</comment>
<feature type="region of interest" description="Disordered" evidence="9">
    <location>
        <begin position="242"/>
        <end position="281"/>
    </location>
</feature>
<dbReference type="EMBL" id="JBCEZU010000034">
    <property type="protein sequence ID" value="KAK9537293.1"/>
    <property type="molecule type" value="Genomic_DNA"/>
</dbReference>
<keyword evidence="5" id="KW-0159">Chromosome partition</keyword>
<feature type="region of interest" description="Disordered" evidence="9">
    <location>
        <begin position="299"/>
        <end position="463"/>
    </location>
</feature>
<keyword evidence="8" id="KW-0137">Centromere</keyword>
<feature type="compositionally biased region" description="Basic residues" evidence="9">
    <location>
        <begin position="684"/>
        <end position="693"/>
    </location>
</feature>
<feature type="compositionally biased region" description="Basic and acidic residues" evidence="9">
    <location>
        <begin position="669"/>
        <end position="683"/>
    </location>
</feature>
<dbReference type="PANTHER" id="PTHR21577">
    <property type="entry name" value="SHUGOSHIN"/>
    <property type="match status" value="1"/>
</dbReference>
<feature type="compositionally biased region" description="Polar residues" evidence="9">
    <location>
        <begin position="327"/>
        <end position="339"/>
    </location>
</feature>
<dbReference type="InterPro" id="IPR011515">
    <property type="entry name" value="Shugoshin_C"/>
</dbReference>
<feature type="compositionally biased region" description="Basic residues" evidence="9">
    <location>
        <begin position="753"/>
        <end position="767"/>
    </location>
</feature>
<gene>
    <name evidence="11" type="ORF">VZT92_004924</name>
</gene>
<keyword evidence="6" id="KW-0175">Coiled coil</keyword>
<dbReference type="GO" id="GO:0051301">
    <property type="term" value="P:cell division"/>
    <property type="evidence" value="ECO:0007669"/>
    <property type="project" value="UniProtKB-KW"/>
</dbReference>
<evidence type="ECO:0000256" key="8">
    <source>
        <dbReference type="ARBA" id="ARBA00023328"/>
    </source>
</evidence>
<keyword evidence="4" id="KW-0132">Cell division</keyword>
<dbReference type="Proteomes" id="UP001488805">
    <property type="component" value="Unassembled WGS sequence"/>
</dbReference>
<feature type="compositionally biased region" description="Basic and acidic residues" evidence="9">
    <location>
        <begin position="513"/>
        <end position="523"/>
    </location>
</feature>
<evidence type="ECO:0000259" key="10">
    <source>
        <dbReference type="Pfam" id="PF07557"/>
    </source>
</evidence>
<evidence type="ECO:0000256" key="1">
    <source>
        <dbReference type="ARBA" id="ARBA00004584"/>
    </source>
</evidence>
<accession>A0AAW1FSD9</accession>
<feature type="region of interest" description="Disordered" evidence="9">
    <location>
        <begin position="553"/>
        <end position="769"/>
    </location>
</feature>
<feature type="compositionally biased region" description="Polar residues" evidence="9">
    <location>
        <begin position="192"/>
        <end position="205"/>
    </location>
</feature>
<comment type="subcellular location">
    <subcellularLocation>
        <location evidence="1">Chromosome</location>
        <location evidence="1">Centromere</location>
    </subcellularLocation>
</comment>
<evidence type="ECO:0000313" key="11">
    <source>
        <dbReference type="EMBL" id="KAK9537293.1"/>
    </source>
</evidence>
<dbReference type="GO" id="GO:0051177">
    <property type="term" value="P:meiotic sister chromatid cohesion"/>
    <property type="evidence" value="ECO:0007669"/>
    <property type="project" value="TreeGrafter"/>
</dbReference>
<feature type="region of interest" description="Disordered" evidence="9">
    <location>
        <begin position="183"/>
        <end position="213"/>
    </location>
</feature>
<dbReference type="Gene3D" id="1.20.5.730">
    <property type="entry name" value="Single helix bin"/>
    <property type="match status" value="1"/>
</dbReference>
<feature type="compositionally biased region" description="Basic and acidic residues" evidence="9">
    <location>
        <begin position="264"/>
        <end position="279"/>
    </location>
</feature>
<keyword evidence="12" id="KW-1185">Reference proteome</keyword>
<evidence type="ECO:0000256" key="9">
    <source>
        <dbReference type="SAM" id="MobiDB-lite"/>
    </source>
</evidence>
<feature type="compositionally biased region" description="Basic residues" evidence="9">
    <location>
        <begin position="449"/>
        <end position="459"/>
    </location>
</feature>
<reference evidence="11 12" key="1">
    <citation type="journal article" date="2024" name="Genome Biol. Evol.">
        <title>Chromosome-level genome assembly of the viviparous eelpout Zoarces viviparus.</title>
        <authorList>
            <person name="Fuhrmann N."/>
            <person name="Brasseur M.V."/>
            <person name="Bakowski C.E."/>
            <person name="Podsiadlowski L."/>
            <person name="Prost S."/>
            <person name="Krehenwinkel H."/>
            <person name="Mayer C."/>
        </authorList>
    </citation>
    <scope>NUCLEOTIDE SEQUENCE [LARGE SCALE GENOMIC DNA]</scope>
    <source>
        <strain evidence="11">NO-MEL_2022_Ind0_liver</strain>
    </source>
</reference>
<keyword evidence="3" id="KW-0158">Chromosome</keyword>
<evidence type="ECO:0000256" key="3">
    <source>
        <dbReference type="ARBA" id="ARBA00022454"/>
    </source>
</evidence>
<dbReference type="GO" id="GO:0005634">
    <property type="term" value="C:nucleus"/>
    <property type="evidence" value="ECO:0007669"/>
    <property type="project" value="InterPro"/>
</dbReference>
<dbReference type="AlphaFoldDB" id="A0AAW1FSD9"/>
<organism evidence="11 12">
    <name type="scientific">Zoarces viviparus</name>
    <name type="common">Viviparous eelpout</name>
    <name type="synonym">Blennius viviparus</name>
    <dbReference type="NCBI Taxonomy" id="48416"/>
    <lineage>
        <taxon>Eukaryota</taxon>
        <taxon>Metazoa</taxon>
        <taxon>Chordata</taxon>
        <taxon>Craniata</taxon>
        <taxon>Vertebrata</taxon>
        <taxon>Euteleostomi</taxon>
        <taxon>Actinopterygii</taxon>
        <taxon>Neopterygii</taxon>
        <taxon>Teleostei</taxon>
        <taxon>Neoteleostei</taxon>
        <taxon>Acanthomorphata</taxon>
        <taxon>Eupercaria</taxon>
        <taxon>Perciformes</taxon>
        <taxon>Cottioidei</taxon>
        <taxon>Zoarcales</taxon>
        <taxon>Zoarcidae</taxon>
        <taxon>Zoarcinae</taxon>
        <taxon>Zoarces</taxon>
    </lineage>
</organism>
<dbReference type="PANTHER" id="PTHR21577:SF3">
    <property type="entry name" value="SHUGOSHIN 1-RELATED"/>
    <property type="match status" value="1"/>
</dbReference>
<protein>
    <recommendedName>
        <fullName evidence="10">Shugoshin C-terminal domain-containing protein</fullName>
    </recommendedName>
</protein>
<evidence type="ECO:0000313" key="12">
    <source>
        <dbReference type="Proteomes" id="UP001488805"/>
    </source>
</evidence>
<comment type="similarity">
    <text evidence="2">Belongs to the shugoshin family.</text>
</comment>
<feature type="domain" description="Shugoshin C-terminal" evidence="10">
    <location>
        <begin position="887"/>
        <end position="906"/>
    </location>
</feature>
<feature type="compositionally biased region" description="Basic and acidic residues" evidence="9">
    <location>
        <begin position="714"/>
        <end position="723"/>
    </location>
</feature>
<feature type="compositionally biased region" description="Basic and acidic residues" evidence="9">
    <location>
        <begin position="389"/>
        <end position="401"/>
    </location>
</feature>
<evidence type="ECO:0000256" key="2">
    <source>
        <dbReference type="ARBA" id="ARBA00010845"/>
    </source>
</evidence>
<evidence type="ECO:0000256" key="5">
    <source>
        <dbReference type="ARBA" id="ARBA00022829"/>
    </source>
</evidence>
<feature type="compositionally biased region" description="Basic residues" evidence="9">
    <location>
        <begin position="924"/>
        <end position="939"/>
    </location>
</feature>
<dbReference type="GO" id="GO:0000776">
    <property type="term" value="C:kinetochore"/>
    <property type="evidence" value="ECO:0007669"/>
    <property type="project" value="TreeGrafter"/>
</dbReference>
<evidence type="ECO:0000256" key="7">
    <source>
        <dbReference type="ARBA" id="ARBA00023306"/>
    </source>
</evidence>
<sequence>MLPRRTMATLKSSKQTSANVTASKIKSKILNTSSFFKVSLKTNNKALALGLQAQKERSRQLEMEVVYLQKQVEALCFDLAAKNYKQRKLLFIFKSLRSNTLEYLDMADDLFPDSDLPKLSEDKSSSGDVDKEGLAVGSLTDQLPPQLEIAQHLLPEPDVPAELLEKIISANVFSVQNRPRLSTDLPNDIERTQSSQFVQAPQTGTSRPSSSLREEVERLSMVFSQSGFDMKSVRCLQNGQTSSAVSPCEEPKPSLSGDAPLPRSSDKETEPEHGKKQEKTVLLNTTMEMTLSNAAEIVTVETKAKNTGRTGKLKGKKTKEQGCGSSGAENPQVQNSAPTGTLLPTDGDVLDAIRDPEAELQPTKAQSRSVAPSLIPKLMKSVAVKRQKMPKDQLKSRDHTTSKTGSQDISTPDLDDYFMDPEIKFPKSSKGVKLPPGNDSAEEVSPKVTCRRSRTKGRRASSVTRKTFVAFPPLSYESESRGFKLNQVGEVEGEVKGRKAQEPSEEFPFCADEVTHPESEHVGIKAQRKMKANPEGGQKSRCRETFVVSVVRDRASSTRASQDLMPSTGSSVCEEEEPPTVMDAGVVLKGSESNPHRQSLRAPVRETPSPYKRPRLATLDSGGPREDLRSGNNHDAAPLDRDCTPEAEFQPPKKTKREEMSQTYKKKGAQREESVDRSNDGKENKKKSRRNNIRFKPGDEGCPRGDASPLRGVDGPERNKEQLDDFQVVDSHSDSGNGDIFQRFYDSHPNASKSRKTQNLKRYRKTSTLHMAKESRNPRETFVLSFPLGHNNAPQADTRTSNASHRRTVDLLTDETPPWRDMNVSMADMEAGSLLASPSRRETSGRAAVIEESAEVTTKASPAGRVLTLTDANTIRTPGGENGGRTRRGKAVVSYKEPALNSKIRRGDKFTDSEFLSSPVFKDGKKKKKKKQQTNKKKINPTLERSILADFSTD</sequence>
<feature type="region of interest" description="Disordered" evidence="9">
    <location>
        <begin position="494"/>
        <end position="541"/>
    </location>
</feature>
<name>A0AAW1FSD9_ZOAVI</name>
<proteinExistence type="inferred from homology"/>